<dbReference type="AlphaFoldDB" id="A0A323VC85"/>
<evidence type="ECO:0000256" key="4">
    <source>
        <dbReference type="HAMAP-Rule" id="MF_00724"/>
    </source>
</evidence>
<dbReference type="InterPro" id="IPR001624">
    <property type="entry name" value="FliE"/>
</dbReference>
<evidence type="ECO:0000313" key="7">
    <source>
        <dbReference type="Proteomes" id="UP000247602"/>
    </source>
</evidence>
<evidence type="ECO:0000256" key="2">
    <source>
        <dbReference type="ARBA" id="ARBA00009272"/>
    </source>
</evidence>
<dbReference type="GO" id="GO:0009425">
    <property type="term" value="C:bacterial-type flagellum basal body"/>
    <property type="evidence" value="ECO:0007669"/>
    <property type="project" value="UniProtKB-SubCell"/>
</dbReference>
<evidence type="ECO:0000313" key="6">
    <source>
        <dbReference type="EMBL" id="PZA21663.1"/>
    </source>
</evidence>
<protein>
    <recommendedName>
        <fullName evidence="4">Flagellar hook-basal body complex protein FliE</fullName>
    </recommendedName>
</protein>
<dbReference type="RefSeq" id="WP_110551995.1">
    <property type="nucleotide sequence ID" value="NZ_JACIBU010000001.1"/>
</dbReference>
<name>A0A323VC85_9ACTN</name>
<reference evidence="5 8" key="2">
    <citation type="submission" date="2020-08" db="EMBL/GenBank/DDBJ databases">
        <title>Sequencing the genomes of 1000 actinobacteria strains.</title>
        <authorList>
            <person name="Klenk H.-P."/>
        </authorList>
    </citation>
    <scope>NUCLEOTIDE SEQUENCE [LARGE SCALE GENOMIC DNA]</scope>
    <source>
        <strain evidence="5 8">DSM 16678</strain>
    </source>
</reference>
<dbReference type="OrthoDB" id="3268318at2"/>
<comment type="subcellular location">
    <subcellularLocation>
        <location evidence="1 4">Bacterial flagellum basal body</location>
    </subcellularLocation>
</comment>
<keyword evidence="3 4" id="KW-0975">Bacterial flagellum</keyword>
<evidence type="ECO:0000313" key="8">
    <source>
        <dbReference type="Proteomes" id="UP000580718"/>
    </source>
</evidence>
<dbReference type="GO" id="GO:0003774">
    <property type="term" value="F:cytoskeletal motor activity"/>
    <property type="evidence" value="ECO:0007669"/>
    <property type="project" value="InterPro"/>
</dbReference>
<evidence type="ECO:0000256" key="1">
    <source>
        <dbReference type="ARBA" id="ARBA00004117"/>
    </source>
</evidence>
<dbReference type="GO" id="GO:0071973">
    <property type="term" value="P:bacterial-type flagellum-dependent cell motility"/>
    <property type="evidence" value="ECO:0007669"/>
    <property type="project" value="InterPro"/>
</dbReference>
<comment type="similarity">
    <text evidence="2 4">Belongs to the FliE family.</text>
</comment>
<keyword evidence="6" id="KW-0966">Cell projection</keyword>
<dbReference type="EMBL" id="JACIBU010000001">
    <property type="protein sequence ID" value="MBB3676512.1"/>
    <property type="molecule type" value="Genomic_DNA"/>
</dbReference>
<sequence length="113" mass="11082">MTSPISGISFGMPSAGIAGVTDVAGVAGAANASAVPSVSGDGGFAAILTGQIDGLNAVQGTADSLALQAATGDLQDAHDYMIASAEARLATDTVVTLKNSAVQAFTEIMRMPI</sequence>
<dbReference type="HAMAP" id="MF_00724">
    <property type="entry name" value="FliE"/>
    <property type="match status" value="1"/>
</dbReference>
<reference evidence="6 7" key="1">
    <citation type="submission" date="2018-06" db="EMBL/GenBank/DDBJ databases">
        <title>Draft genome sequence of Modestobacter versicolor CP153-2.</title>
        <authorList>
            <person name="Gundlapally S.R."/>
        </authorList>
    </citation>
    <scope>NUCLEOTIDE SEQUENCE [LARGE SCALE GENOMIC DNA]</scope>
    <source>
        <strain evidence="6 7">CP153-2</strain>
    </source>
</reference>
<keyword evidence="7" id="KW-1185">Reference proteome</keyword>
<organism evidence="6 7">
    <name type="scientific">Modestobacter versicolor</name>
    <dbReference type="NCBI Taxonomy" id="429133"/>
    <lineage>
        <taxon>Bacteria</taxon>
        <taxon>Bacillati</taxon>
        <taxon>Actinomycetota</taxon>
        <taxon>Actinomycetes</taxon>
        <taxon>Geodermatophilales</taxon>
        <taxon>Geodermatophilaceae</taxon>
        <taxon>Modestobacter</taxon>
    </lineage>
</organism>
<evidence type="ECO:0000256" key="3">
    <source>
        <dbReference type="ARBA" id="ARBA00023143"/>
    </source>
</evidence>
<dbReference type="Proteomes" id="UP000580718">
    <property type="component" value="Unassembled WGS sequence"/>
</dbReference>
<dbReference type="PANTHER" id="PTHR34653">
    <property type="match status" value="1"/>
</dbReference>
<keyword evidence="6" id="KW-0282">Flagellum</keyword>
<dbReference type="PRINTS" id="PR01006">
    <property type="entry name" value="FLGHOOKFLIE"/>
</dbReference>
<dbReference type="Pfam" id="PF02049">
    <property type="entry name" value="FliE"/>
    <property type="match status" value="1"/>
</dbReference>
<dbReference type="Proteomes" id="UP000247602">
    <property type="component" value="Unassembled WGS sequence"/>
</dbReference>
<dbReference type="PANTHER" id="PTHR34653:SF1">
    <property type="entry name" value="FLAGELLAR HOOK-BASAL BODY COMPLEX PROTEIN FLIE"/>
    <property type="match status" value="1"/>
</dbReference>
<accession>A0A323VC85</accession>
<keyword evidence="6" id="KW-0969">Cilium</keyword>
<comment type="caution">
    <text evidence="6">The sequence shown here is derived from an EMBL/GenBank/DDBJ whole genome shotgun (WGS) entry which is preliminary data.</text>
</comment>
<dbReference type="EMBL" id="QKNV01000074">
    <property type="protein sequence ID" value="PZA21663.1"/>
    <property type="molecule type" value="Genomic_DNA"/>
</dbReference>
<dbReference type="GO" id="GO:0005198">
    <property type="term" value="F:structural molecule activity"/>
    <property type="evidence" value="ECO:0007669"/>
    <property type="project" value="InterPro"/>
</dbReference>
<gene>
    <name evidence="4" type="primary">fliE</name>
    <name evidence="6" type="ORF">DMO24_09155</name>
    <name evidence="5" type="ORF">FHX36_002247</name>
</gene>
<proteinExistence type="inferred from homology"/>
<evidence type="ECO:0000313" key="5">
    <source>
        <dbReference type="EMBL" id="MBB3676512.1"/>
    </source>
</evidence>